<dbReference type="RefSeq" id="WP_007735629.1">
    <property type="nucleotide sequence ID" value="NZ_CP072108.1"/>
</dbReference>
<dbReference type="EC" id="6.2.1.3" evidence="5"/>
<dbReference type="Pfam" id="PF00501">
    <property type="entry name" value="AMP-binding"/>
    <property type="match status" value="1"/>
</dbReference>
<reference evidence="5" key="1">
    <citation type="submission" date="2023-02" db="EMBL/GenBank/DDBJ databases">
        <title>A novel hydrolase synthesized by Rhodococcus erythropolis HQ is responsible for the detoxification of Zearalenone.</title>
        <authorList>
            <person name="Hu J."/>
            <person name="Xu J."/>
        </authorList>
    </citation>
    <scope>NUCLEOTIDE SEQUENCE</scope>
    <source>
        <strain evidence="5">HQ</strain>
    </source>
</reference>
<proteinExistence type="inferred from homology"/>
<dbReference type="Gene3D" id="3.30.300.30">
    <property type="match status" value="1"/>
</dbReference>
<name>A0AAW6LJ91_RHOSG</name>
<dbReference type="PANTHER" id="PTHR43767:SF1">
    <property type="entry name" value="NONRIBOSOMAL PEPTIDE SYNTHASE PES1 (EUROFUNG)-RELATED"/>
    <property type="match status" value="1"/>
</dbReference>
<dbReference type="AlphaFoldDB" id="A0AAW6LJ91"/>
<dbReference type="InterPro" id="IPR050237">
    <property type="entry name" value="ATP-dep_AMP-bd_enzyme"/>
</dbReference>
<dbReference type="EMBL" id="JARDXE010000010">
    <property type="protein sequence ID" value="MDE8646629.1"/>
    <property type="molecule type" value="Genomic_DNA"/>
</dbReference>
<protein>
    <submittedName>
        <fullName evidence="5">Long-chain-fatty-acid--CoA ligase</fullName>
        <ecNumber evidence="5">6.2.1.3</ecNumber>
    </submittedName>
</protein>
<feature type="domain" description="AMP-dependent synthetase/ligase" evidence="3">
    <location>
        <begin position="8"/>
        <end position="367"/>
    </location>
</feature>
<dbReference type="InterPro" id="IPR020845">
    <property type="entry name" value="AMP-binding_CS"/>
</dbReference>
<accession>A0AAW6LJ91</accession>
<evidence type="ECO:0000259" key="4">
    <source>
        <dbReference type="Pfam" id="PF13193"/>
    </source>
</evidence>
<sequence>MHLTHLLHRAVQQQPHRPLTVCEHRERNAPQIAKRVARLAGALRERGVGPGDRVSILAFNSDRYFESLMATWWIGAVVNLVNRHGSVREVTDAVTGVGSAFVLVDEECRLLVTGLDATVTLVYIGDEPAPAGMAGFEDLIVEGPEVEDVRAGGDTLAALIYTGGTTGTPKAVMHSHRSLSTALLGGTGFARSCEIGGITLVMAPLFHIAALLGMMAQTVVGGTVVFANRFDAGDVLGLIAGRRVTTMTAIPSMLQMLYNHPAFSDTDVTSVKSIVYGAAPMPAAILERAMSRFPNANFVQGYGMTETAVIVSLLGSDHRAGGPRLRSAGRASLHAEIIIADREGNEVPRGTVGEIVTRGEHIMLGYWNRPEETAEALRGGWLHTGDLAYMDDEGYIFIVDRAKDMIITGGENVYSAEVEDAVANHPAVLRCAVIGLPDAQWGERVHAVVVLNPQLHATAEEIREHVKTQIAGYKAPRTVAFVEALTTTATGKTDKRSLRSLYT</sequence>
<organism evidence="5 6">
    <name type="scientific">Rhodococcus qingshengii</name>
    <dbReference type="NCBI Taxonomy" id="334542"/>
    <lineage>
        <taxon>Bacteria</taxon>
        <taxon>Bacillati</taxon>
        <taxon>Actinomycetota</taxon>
        <taxon>Actinomycetes</taxon>
        <taxon>Mycobacteriales</taxon>
        <taxon>Nocardiaceae</taxon>
        <taxon>Rhodococcus</taxon>
        <taxon>Rhodococcus erythropolis group</taxon>
    </lineage>
</organism>
<comment type="similarity">
    <text evidence="1">Belongs to the ATP-dependent AMP-binding enzyme family.</text>
</comment>
<dbReference type="GO" id="GO:0004467">
    <property type="term" value="F:long-chain fatty acid-CoA ligase activity"/>
    <property type="evidence" value="ECO:0007669"/>
    <property type="project" value="UniProtKB-EC"/>
</dbReference>
<dbReference type="FunFam" id="3.30.300.30:FF:000008">
    <property type="entry name" value="2,3-dihydroxybenzoate-AMP ligase"/>
    <property type="match status" value="1"/>
</dbReference>
<dbReference type="PANTHER" id="PTHR43767">
    <property type="entry name" value="LONG-CHAIN-FATTY-ACID--COA LIGASE"/>
    <property type="match status" value="1"/>
</dbReference>
<dbReference type="InterPro" id="IPR000873">
    <property type="entry name" value="AMP-dep_synth/lig_dom"/>
</dbReference>
<dbReference type="PROSITE" id="PS00455">
    <property type="entry name" value="AMP_BINDING"/>
    <property type="match status" value="1"/>
</dbReference>
<evidence type="ECO:0000259" key="3">
    <source>
        <dbReference type="Pfam" id="PF00501"/>
    </source>
</evidence>
<comment type="caution">
    <text evidence="5">The sequence shown here is derived from an EMBL/GenBank/DDBJ whole genome shotgun (WGS) entry which is preliminary data.</text>
</comment>
<dbReference type="Gene3D" id="3.40.50.12780">
    <property type="entry name" value="N-terminal domain of ligase-like"/>
    <property type="match status" value="1"/>
</dbReference>
<keyword evidence="2 5" id="KW-0436">Ligase</keyword>
<dbReference type="InterPro" id="IPR045851">
    <property type="entry name" value="AMP-bd_C_sf"/>
</dbReference>
<dbReference type="NCBIfam" id="NF004837">
    <property type="entry name" value="PRK06187.1"/>
    <property type="match status" value="1"/>
</dbReference>
<dbReference type="Proteomes" id="UP001217325">
    <property type="component" value="Unassembled WGS sequence"/>
</dbReference>
<dbReference type="Pfam" id="PF13193">
    <property type="entry name" value="AMP-binding_C"/>
    <property type="match status" value="1"/>
</dbReference>
<gene>
    <name evidence="5" type="ORF">PXH69_16820</name>
</gene>
<evidence type="ECO:0000256" key="2">
    <source>
        <dbReference type="ARBA" id="ARBA00022598"/>
    </source>
</evidence>
<dbReference type="SUPFAM" id="SSF56801">
    <property type="entry name" value="Acetyl-CoA synthetase-like"/>
    <property type="match status" value="1"/>
</dbReference>
<evidence type="ECO:0000313" key="5">
    <source>
        <dbReference type="EMBL" id="MDE8646629.1"/>
    </source>
</evidence>
<dbReference type="InterPro" id="IPR025110">
    <property type="entry name" value="AMP-bd_C"/>
</dbReference>
<dbReference type="InterPro" id="IPR042099">
    <property type="entry name" value="ANL_N_sf"/>
</dbReference>
<evidence type="ECO:0000313" key="6">
    <source>
        <dbReference type="Proteomes" id="UP001217325"/>
    </source>
</evidence>
<feature type="domain" description="AMP-binding enzyme C-terminal" evidence="4">
    <location>
        <begin position="417"/>
        <end position="492"/>
    </location>
</feature>
<evidence type="ECO:0000256" key="1">
    <source>
        <dbReference type="ARBA" id="ARBA00006432"/>
    </source>
</evidence>